<evidence type="ECO:0000313" key="2">
    <source>
        <dbReference type="EMBL" id="RKG36310.1"/>
    </source>
</evidence>
<evidence type="ECO:0000313" key="3">
    <source>
        <dbReference type="Proteomes" id="UP000269001"/>
    </source>
</evidence>
<feature type="signal peptide" evidence="1">
    <location>
        <begin position="1"/>
        <end position="19"/>
    </location>
</feature>
<evidence type="ECO:0008006" key="4">
    <source>
        <dbReference type="Google" id="ProtNLM"/>
    </source>
</evidence>
<feature type="chain" id="PRO_5017327281" description="Lipoprotein" evidence="1">
    <location>
        <begin position="20"/>
        <end position="107"/>
    </location>
</feature>
<protein>
    <recommendedName>
        <fullName evidence="4">Lipoprotein</fullName>
    </recommendedName>
</protein>
<sequence length="107" mass="12066">MKPLFVIASCILLFGCALGNSSEIKRAEKMLEQFQCKNIEVHDMPQSNINTFHQQSLAVSKQKATTYIEQYKDGQTLFDVPLDEVVKQQYQLYHSACQALGGISHSL</sequence>
<evidence type="ECO:0000256" key="1">
    <source>
        <dbReference type="SAM" id="SignalP"/>
    </source>
</evidence>
<dbReference type="RefSeq" id="WP_120368773.1">
    <property type="nucleotide sequence ID" value="NZ_BKYM01000002.1"/>
</dbReference>
<dbReference type="AlphaFoldDB" id="A0A3A8EZY4"/>
<proteinExistence type="predicted"/>
<dbReference type="EMBL" id="RAXU01000001">
    <property type="protein sequence ID" value="RKG36310.1"/>
    <property type="molecule type" value="Genomic_DNA"/>
</dbReference>
<comment type="caution">
    <text evidence="2">The sequence shown here is derived from an EMBL/GenBank/DDBJ whole genome shotgun (WGS) entry which is preliminary data.</text>
</comment>
<dbReference type="OrthoDB" id="6704475at2"/>
<accession>A0A3A8EZY4</accession>
<keyword evidence="3" id="KW-1185">Reference proteome</keyword>
<dbReference type="Proteomes" id="UP000269001">
    <property type="component" value="Unassembled WGS sequence"/>
</dbReference>
<dbReference type="PROSITE" id="PS51257">
    <property type="entry name" value="PROKAR_LIPOPROTEIN"/>
    <property type="match status" value="1"/>
</dbReference>
<keyword evidence="1" id="KW-0732">Signal</keyword>
<reference evidence="2 3" key="1">
    <citation type="submission" date="2018-09" db="EMBL/GenBank/DDBJ databases">
        <title>The draft genome of Acinetobacter spp. strains.</title>
        <authorList>
            <person name="Qin J."/>
            <person name="Feng Y."/>
            <person name="Zong Z."/>
        </authorList>
    </citation>
    <scope>NUCLEOTIDE SEQUENCE [LARGE SCALE GENOMIC DNA]</scope>
    <source>
        <strain evidence="2 3">WCHAc060096</strain>
    </source>
</reference>
<name>A0A3A8EZY4_9GAMM</name>
<organism evidence="2 3">
    <name type="scientific">Acinetobacter guerrae</name>
    <dbReference type="NCBI Taxonomy" id="1843371"/>
    <lineage>
        <taxon>Bacteria</taxon>
        <taxon>Pseudomonadati</taxon>
        <taxon>Pseudomonadota</taxon>
        <taxon>Gammaproteobacteria</taxon>
        <taxon>Moraxellales</taxon>
        <taxon>Moraxellaceae</taxon>
        <taxon>Acinetobacter</taxon>
    </lineage>
</organism>
<gene>
    <name evidence="2" type="ORF">D7V21_01600</name>
</gene>